<feature type="binding site" evidence="10">
    <location>
        <begin position="287"/>
        <end position="294"/>
    </location>
    <ligand>
        <name>ATP</name>
        <dbReference type="ChEBI" id="CHEBI:30616"/>
    </ligand>
</feature>
<gene>
    <name evidence="12" type="ORF">WH95_06275</name>
</gene>
<keyword evidence="1 10" id="KW-0547">Nucleotide-binding</keyword>
<dbReference type="RefSeq" id="WP_046504401.1">
    <property type="nucleotide sequence ID" value="NZ_LANI01000003.1"/>
</dbReference>
<reference evidence="12 13" key="1">
    <citation type="submission" date="2015-03" db="EMBL/GenBank/DDBJ databases">
        <title>Genome sequence of Kiloniella sp. P1-1, isolated from the gut microflora of Pacific white shrimp, Penaeus vannamei.</title>
        <authorList>
            <person name="Shao Z."/>
            <person name="Wang L."/>
            <person name="Li X."/>
        </authorList>
    </citation>
    <scope>NUCLEOTIDE SEQUENCE [LARGE SCALE GENOMIC DNA]</scope>
    <source>
        <strain evidence="12 13">P1-1</strain>
    </source>
</reference>
<dbReference type="SUPFAM" id="SSF52540">
    <property type="entry name" value="P-loop containing nucleoside triphosphate hydrolases"/>
    <property type="match status" value="1"/>
</dbReference>
<dbReference type="GO" id="GO:0000725">
    <property type="term" value="P:recombinational repair"/>
    <property type="evidence" value="ECO:0007669"/>
    <property type="project" value="TreeGrafter"/>
</dbReference>
<dbReference type="Pfam" id="PF00580">
    <property type="entry name" value="UvrD-helicase"/>
    <property type="match status" value="1"/>
</dbReference>
<comment type="catalytic activity">
    <reaction evidence="6">
        <text>Couples ATP hydrolysis with the unwinding of duplex DNA by translocating in the 3'-5' direction.</text>
        <dbReference type="EC" id="5.6.2.4"/>
    </reaction>
</comment>
<comment type="catalytic activity">
    <reaction evidence="9">
        <text>ATP + H2O = ADP + phosphate + H(+)</text>
        <dbReference type="Rhea" id="RHEA:13065"/>
        <dbReference type="ChEBI" id="CHEBI:15377"/>
        <dbReference type="ChEBI" id="CHEBI:15378"/>
        <dbReference type="ChEBI" id="CHEBI:30616"/>
        <dbReference type="ChEBI" id="CHEBI:43474"/>
        <dbReference type="ChEBI" id="CHEBI:456216"/>
        <dbReference type="EC" id="5.6.2.4"/>
    </reaction>
</comment>
<evidence type="ECO:0000256" key="6">
    <source>
        <dbReference type="ARBA" id="ARBA00034617"/>
    </source>
</evidence>
<evidence type="ECO:0000256" key="9">
    <source>
        <dbReference type="ARBA" id="ARBA00048988"/>
    </source>
</evidence>
<dbReference type="InterPro" id="IPR000212">
    <property type="entry name" value="DNA_helicase_UvrD/REP"/>
</dbReference>
<dbReference type="PANTHER" id="PTHR11070:SF2">
    <property type="entry name" value="ATP-DEPENDENT DNA HELICASE SRS2"/>
    <property type="match status" value="1"/>
</dbReference>
<evidence type="ECO:0000256" key="2">
    <source>
        <dbReference type="ARBA" id="ARBA00022801"/>
    </source>
</evidence>
<keyword evidence="4 10" id="KW-0067">ATP-binding</keyword>
<name>A0A0M2R7V8_9PROT</name>
<keyword evidence="3 10" id="KW-0347">Helicase</keyword>
<keyword evidence="13" id="KW-1185">Reference proteome</keyword>
<accession>A0A0M2R7V8</accession>
<keyword evidence="5" id="KW-0413">Isomerase</keyword>
<dbReference type="GO" id="GO:0003677">
    <property type="term" value="F:DNA binding"/>
    <property type="evidence" value="ECO:0007669"/>
    <property type="project" value="InterPro"/>
</dbReference>
<dbReference type="OrthoDB" id="7211215at2"/>
<proteinExistence type="predicted"/>
<dbReference type="AlphaFoldDB" id="A0A0M2R7V8"/>
<dbReference type="InterPro" id="IPR027417">
    <property type="entry name" value="P-loop_NTPase"/>
</dbReference>
<evidence type="ECO:0000256" key="3">
    <source>
        <dbReference type="ARBA" id="ARBA00022806"/>
    </source>
</evidence>
<evidence type="ECO:0000256" key="10">
    <source>
        <dbReference type="PROSITE-ProRule" id="PRU00560"/>
    </source>
</evidence>
<dbReference type="PANTHER" id="PTHR11070">
    <property type="entry name" value="UVRD / RECB / PCRA DNA HELICASE FAMILY MEMBER"/>
    <property type="match status" value="1"/>
</dbReference>
<organism evidence="12 13">
    <name type="scientific">Kiloniella litopenaei</name>
    <dbReference type="NCBI Taxonomy" id="1549748"/>
    <lineage>
        <taxon>Bacteria</taxon>
        <taxon>Pseudomonadati</taxon>
        <taxon>Pseudomonadota</taxon>
        <taxon>Alphaproteobacteria</taxon>
        <taxon>Rhodospirillales</taxon>
        <taxon>Kiloniellaceae</taxon>
        <taxon>Kiloniella</taxon>
    </lineage>
</organism>
<dbReference type="InterPro" id="IPR014016">
    <property type="entry name" value="UvrD-like_ATP-bd"/>
</dbReference>
<dbReference type="Gene3D" id="3.40.50.300">
    <property type="entry name" value="P-loop containing nucleotide triphosphate hydrolases"/>
    <property type="match status" value="2"/>
</dbReference>
<dbReference type="EC" id="5.6.2.4" evidence="7"/>
<dbReference type="InterPro" id="IPR014017">
    <property type="entry name" value="DNA_helicase_UvrD-like_C"/>
</dbReference>
<dbReference type="PROSITE" id="PS51198">
    <property type="entry name" value="UVRD_HELICASE_ATP_BIND"/>
    <property type="match status" value="1"/>
</dbReference>
<evidence type="ECO:0000256" key="5">
    <source>
        <dbReference type="ARBA" id="ARBA00023235"/>
    </source>
</evidence>
<dbReference type="PATRIC" id="fig|1549748.8.peg.2752"/>
<evidence type="ECO:0000256" key="7">
    <source>
        <dbReference type="ARBA" id="ARBA00034808"/>
    </source>
</evidence>
<dbReference type="GO" id="GO:0016887">
    <property type="term" value="F:ATP hydrolysis activity"/>
    <property type="evidence" value="ECO:0007669"/>
    <property type="project" value="RHEA"/>
</dbReference>
<evidence type="ECO:0000313" key="13">
    <source>
        <dbReference type="Proteomes" id="UP000034491"/>
    </source>
</evidence>
<comment type="caution">
    <text evidence="12">The sequence shown here is derived from an EMBL/GenBank/DDBJ whole genome shotgun (WGS) entry which is preliminary data.</text>
</comment>
<evidence type="ECO:0000256" key="1">
    <source>
        <dbReference type="ARBA" id="ARBA00022741"/>
    </source>
</evidence>
<evidence type="ECO:0000256" key="4">
    <source>
        <dbReference type="ARBA" id="ARBA00022840"/>
    </source>
</evidence>
<feature type="domain" description="UvrD-like helicase ATP-binding" evidence="11">
    <location>
        <begin position="266"/>
        <end position="578"/>
    </location>
</feature>
<sequence>MTGLALIHYKDFDQSLSKLSRGGGERKRIADKVYSAIQKHVLGHGNLADLPITKNGETRIQHCTKYDLGNGYRLVTIQLKKYIALCFIGNHDSCDQWLDRNSGLTFTIDSDGTLGADYKSNSSEGVNIVRAPKPNTGQLLTLLPESYQAKLLANVPPLISIKVSQLQGFVLPDEIDRLCNEIDDLQTKSFVRDTLLLLSNDDLHSAKKRIELEYKQSIELEDADENQILNIKDGDQVRRLIIGSQEYENWINRFSKEAEYYDWLLFMHPEQEALVHEHFTGSAMLSGVSGSGKTCIAVKRALKLSNDNTDNKVLLVTLNRSLAHLIKMMLIQATIDKEEINNIKVCSFFELCQELLIEYEPENKRIYSDVSWKLEEHIDEIFREYYRCWSNNKSAEILLPIHASLTAKGLSAEDYLREEFDWIRSAIPKSDRSKYIRIDREGRKYPILEHRRQLILKGLDSWEKKMTAIGVIDYLGLTTQLSNHLDKISSRYEHIIIDEAQDFGTTELSIIKNLSIPGENDIFMCGDIAQHVLPKHRSLKIAGINTQSRQRTITKNYRNTRQILKAAYSVLEQNLDEEQFNSHDLEILDPDFANRSSNEPLVLEASNLTKEFAYAFFLVEHHIEVNPNHTCCIAVAGFSQREIEQYGALRDIPVLQGLHSPEKHPLVLSDLEQTKGYEFNLMIILNCCDKVLPPTNMPEEESFREGCKLYVAMTRARDELYLSFHGEPSKWLSRDNSDLFFDKWEDVCEFKKCHLHTPPIHLEEIEASEKRTLLQLSGREFIYTSNALGLSKGALNKIDELVDGVGMTRNGNMIRWRNVGAMLTDLERSPRAKQLFGPKIQEEIRSKLSELVTLAIT</sequence>
<dbReference type="GO" id="GO:0043138">
    <property type="term" value="F:3'-5' DNA helicase activity"/>
    <property type="evidence" value="ECO:0007669"/>
    <property type="project" value="UniProtKB-EC"/>
</dbReference>
<keyword evidence="2 10" id="KW-0378">Hydrolase</keyword>
<dbReference type="STRING" id="1549748.WH95_06275"/>
<evidence type="ECO:0000313" key="12">
    <source>
        <dbReference type="EMBL" id="KKJ78007.1"/>
    </source>
</evidence>
<dbReference type="Proteomes" id="UP000034491">
    <property type="component" value="Unassembled WGS sequence"/>
</dbReference>
<evidence type="ECO:0000256" key="8">
    <source>
        <dbReference type="ARBA" id="ARBA00034923"/>
    </source>
</evidence>
<protein>
    <recommendedName>
        <fullName evidence="7">DNA 3'-5' helicase</fullName>
        <ecNumber evidence="7">5.6.2.4</ecNumber>
    </recommendedName>
    <alternativeName>
        <fullName evidence="8">DNA 3'-5' helicase II</fullName>
    </alternativeName>
</protein>
<dbReference type="GO" id="GO:0005524">
    <property type="term" value="F:ATP binding"/>
    <property type="evidence" value="ECO:0007669"/>
    <property type="project" value="UniProtKB-UniRule"/>
</dbReference>
<evidence type="ECO:0000259" key="11">
    <source>
        <dbReference type="PROSITE" id="PS51198"/>
    </source>
</evidence>
<dbReference type="Pfam" id="PF13361">
    <property type="entry name" value="UvrD_C"/>
    <property type="match status" value="1"/>
</dbReference>
<dbReference type="EMBL" id="LANI01000003">
    <property type="protein sequence ID" value="KKJ78007.1"/>
    <property type="molecule type" value="Genomic_DNA"/>
</dbReference>